<keyword evidence="12" id="KW-1185">Reference proteome</keyword>
<dbReference type="Proteomes" id="UP000504637">
    <property type="component" value="Unplaced"/>
</dbReference>
<dbReference type="Pfam" id="PF13434">
    <property type="entry name" value="Lys_Orn_oxgnase"/>
    <property type="match status" value="1"/>
</dbReference>
<dbReference type="GeneID" id="54364397"/>
<evidence type="ECO:0000256" key="2">
    <source>
        <dbReference type="ARBA" id="ARBA00004924"/>
    </source>
</evidence>
<evidence type="ECO:0000256" key="11">
    <source>
        <dbReference type="SAM" id="MobiDB-lite"/>
    </source>
</evidence>
<gene>
    <name evidence="13" type="ORF">K489DRAFT_390372</name>
</gene>
<dbReference type="PANTHER" id="PTHR38663:SF1">
    <property type="entry name" value="L-ORNITHINE N(5)-MONOOXYGENASE"/>
    <property type="match status" value="1"/>
</dbReference>
<dbReference type="EC" id="1.14.13.196" evidence="4"/>
<evidence type="ECO:0000256" key="5">
    <source>
        <dbReference type="ARBA" id="ARBA00022630"/>
    </source>
</evidence>
<comment type="pathway">
    <text evidence="2">Siderophore biosynthesis.</text>
</comment>
<dbReference type="RefSeq" id="XP_033457431.1">
    <property type="nucleotide sequence ID" value="XM_033606597.1"/>
</dbReference>
<dbReference type="AlphaFoldDB" id="A0A6J3LXB8"/>
<reference evidence="13" key="1">
    <citation type="submission" date="2020-01" db="EMBL/GenBank/DDBJ databases">
        <authorList>
            <consortium name="DOE Joint Genome Institute"/>
            <person name="Haridas S."/>
            <person name="Albert R."/>
            <person name="Binder M."/>
            <person name="Bloem J."/>
            <person name="Labutti K."/>
            <person name="Salamov A."/>
            <person name="Andreopoulos B."/>
            <person name="Baker S.E."/>
            <person name="Barry K."/>
            <person name="Bills G."/>
            <person name="Bluhm B.H."/>
            <person name="Cannon C."/>
            <person name="Castanera R."/>
            <person name="Culley D.E."/>
            <person name="Daum C."/>
            <person name="Ezra D."/>
            <person name="Gonzalez J.B."/>
            <person name="Henrissat B."/>
            <person name="Kuo A."/>
            <person name="Liang C."/>
            <person name="Lipzen A."/>
            <person name="Lutzoni F."/>
            <person name="Magnuson J."/>
            <person name="Mondo S."/>
            <person name="Nolan M."/>
            <person name="Ohm R."/>
            <person name="Pangilinan J."/>
            <person name="Park H.-J."/>
            <person name="Ramirez L."/>
            <person name="Alfaro M."/>
            <person name="Sun H."/>
            <person name="Tritt A."/>
            <person name="Yoshinaga Y."/>
            <person name="Zwiers L.-H."/>
            <person name="Turgeon B.G."/>
            <person name="Goodwin S.B."/>
            <person name="Spatafora J.W."/>
            <person name="Crous P.W."/>
            <person name="Grigoriev I.V."/>
        </authorList>
    </citation>
    <scope>NUCLEOTIDE SEQUENCE</scope>
    <source>
        <strain evidence="13">CBS 342.82</strain>
    </source>
</reference>
<comment type="cofactor">
    <cofactor evidence="1">
        <name>FAD</name>
        <dbReference type="ChEBI" id="CHEBI:57692"/>
    </cofactor>
</comment>
<organism evidence="13">
    <name type="scientific">Dissoconium aciculare CBS 342.82</name>
    <dbReference type="NCBI Taxonomy" id="1314786"/>
    <lineage>
        <taxon>Eukaryota</taxon>
        <taxon>Fungi</taxon>
        <taxon>Dikarya</taxon>
        <taxon>Ascomycota</taxon>
        <taxon>Pezizomycotina</taxon>
        <taxon>Dothideomycetes</taxon>
        <taxon>Dothideomycetidae</taxon>
        <taxon>Mycosphaerellales</taxon>
        <taxon>Dissoconiaceae</taxon>
        <taxon>Dissoconium</taxon>
    </lineage>
</organism>
<evidence type="ECO:0000313" key="13">
    <source>
        <dbReference type="RefSeq" id="XP_033457431.1"/>
    </source>
</evidence>
<dbReference type="Gene3D" id="3.50.50.60">
    <property type="entry name" value="FAD/NAD(P)-binding domain"/>
    <property type="match status" value="2"/>
</dbReference>
<keyword evidence="6" id="KW-0274">FAD</keyword>
<keyword evidence="8" id="KW-0560">Oxidoreductase</keyword>
<feature type="region of interest" description="Disordered" evidence="11">
    <location>
        <begin position="161"/>
        <end position="181"/>
    </location>
</feature>
<feature type="region of interest" description="Disordered" evidence="11">
    <location>
        <begin position="57"/>
        <end position="82"/>
    </location>
</feature>
<dbReference type="SUPFAM" id="SSF51905">
    <property type="entry name" value="FAD/NAD(P)-binding domain"/>
    <property type="match status" value="2"/>
</dbReference>
<name>A0A6J3LXB8_9PEZI</name>
<dbReference type="GO" id="GO:0016491">
    <property type="term" value="F:oxidoreductase activity"/>
    <property type="evidence" value="ECO:0007669"/>
    <property type="project" value="UniProtKB-KW"/>
</dbReference>
<dbReference type="InterPro" id="IPR025700">
    <property type="entry name" value="Lys/Orn_oxygenase"/>
</dbReference>
<keyword evidence="7" id="KW-0521">NADP</keyword>
<evidence type="ECO:0000256" key="8">
    <source>
        <dbReference type="ARBA" id="ARBA00023002"/>
    </source>
</evidence>
<dbReference type="PANTHER" id="PTHR38663">
    <property type="match status" value="1"/>
</dbReference>
<comment type="catalytic activity">
    <reaction evidence="9">
        <text>L-ornithine + NADPH + O2 = N(5)-hydroxy-L-ornithine + NADP(+) + H2O</text>
        <dbReference type="Rhea" id="RHEA:41508"/>
        <dbReference type="ChEBI" id="CHEBI:15377"/>
        <dbReference type="ChEBI" id="CHEBI:15379"/>
        <dbReference type="ChEBI" id="CHEBI:46911"/>
        <dbReference type="ChEBI" id="CHEBI:57783"/>
        <dbReference type="ChEBI" id="CHEBI:58349"/>
        <dbReference type="ChEBI" id="CHEBI:78275"/>
        <dbReference type="EC" id="1.14.13.196"/>
    </reaction>
</comment>
<reference evidence="13" key="3">
    <citation type="submission" date="2025-08" db="UniProtKB">
        <authorList>
            <consortium name="RefSeq"/>
        </authorList>
    </citation>
    <scope>IDENTIFICATION</scope>
    <source>
        <strain evidence="13">CBS 342.82</strain>
    </source>
</reference>
<evidence type="ECO:0000256" key="4">
    <source>
        <dbReference type="ARBA" id="ARBA00012881"/>
    </source>
</evidence>
<reference evidence="13" key="2">
    <citation type="submission" date="2020-04" db="EMBL/GenBank/DDBJ databases">
        <authorList>
            <consortium name="NCBI Genome Project"/>
        </authorList>
    </citation>
    <scope>NUCLEOTIDE SEQUENCE</scope>
    <source>
        <strain evidence="13">CBS 342.82</strain>
    </source>
</reference>
<dbReference type="OrthoDB" id="76038at2759"/>
<evidence type="ECO:0000313" key="12">
    <source>
        <dbReference type="Proteomes" id="UP000504637"/>
    </source>
</evidence>
<dbReference type="InterPro" id="IPR036188">
    <property type="entry name" value="FAD/NAD-bd_sf"/>
</dbReference>
<accession>A0A6J3LXB8</accession>
<keyword evidence="5" id="KW-0285">Flavoprotein</keyword>
<evidence type="ECO:0000256" key="7">
    <source>
        <dbReference type="ARBA" id="ARBA00022857"/>
    </source>
</evidence>
<evidence type="ECO:0000256" key="10">
    <source>
        <dbReference type="ARBA" id="ARBA00049248"/>
    </source>
</evidence>
<proteinExistence type="inferred from homology"/>
<protein>
    <recommendedName>
        <fullName evidence="4">L-ornithine N(5)-monooxygenase [NAD(P)H]</fullName>
        <ecNumber evidence="4">1.14.13.196</ecNumber>
    </recommendedName>
</protein>
<evidence type="ECO:0000256" key="3">
    <source>
        <dbReference type="ARBA" id="ARBA00007588"/>
    </source>
</evidence>
<evidence type="ECO:0000256" key="9">
    <source>
        <dbReference type="ARBA" id="ARBA00047598"/>
    </source>
</evidence>
<evidence type="ECO:0000256" key="1">
    <source>
        <dbReference type="ARBA" id="ARBA00001974"/>
    </source>
</evidence>
<comment type="catalytic activity">
    <reaction evidence="10">
        <text>L-ornithine + NADH + O2 = N(5)-hydroxy-L-ornithine + NAD(+) + H2O</text>
        <dbReference type="Rhea" id="RHEA:41512"/>
        <dbReference type="ChEBI" id="CHEBI:15377"/>
        <dbReference type="ChEBI" id="CHEBI:15379"/>
        <dbReference type="ChEBI" id="CHEBI:46911"/>
        <dbReference type="ChEBI" id="CHEBI:57540"/>
        <dbReference type="ChEBI" id="CHEBI:57945"/>
        <dbReference type="ChEBI" id="CHEBI:78275"/>
        <dbReference type="EC" id="1.14.13.196"/>
    </reaction>
</comment>
<comment type="similarity">
    <text evidence="3">Belongs to the lysine N(6)-hydroxylase/L-ornithine N(5)-oxygenase family.</text>
</comment>
<evidence type="ECO:0000256" key="6">
    <source>
        <dbReference type="ARBA" id="ARBA00022827"/>
    </source>
</evidence>
<sequence length="556" mass="60490">MTEELPFIHDVVIIGAGPCGLAVAARLREHTPSALFTEAEHNRYHWINKHTASASIKNSRNGAIRPGSGGFTDASSSSSSSPSMLVLDSSGKEWLAKWKTLFARLEITHLRSPMFFHPDPQDRDGLLAYAHSQGREGDCVEIVGCVGKEISKHQIKKKRKLRKAANEQAKPPVAIDERDRKDYFTPPSDLFQGYCESIAKRYRLQDESLIQQAAVSKLDYDLVPQLSPFEKFFTIQSDAGTFYARSVVLAVGAGNAPSIPKPFPQAPNPYSCHAFSGQDGTLFARLKARGQATNVLVIGGGLTSAQIADRALRRAGPNVKIHHVMRGPLKVKPFDVDLSWMGKFQNHEKASFWSADTDDERCDLVNAARGGGSVTPRYARVLQAHIAAGRLALHTHTVVTGAELDAEKGAWRIATEPERPDWPACFHFVYFATGVASDVSTLPFLRDINEKYPVPTYAGLPALNHDLMWDDDVPLFVTGRFAALRLGPGAGNLEGARLGAERVAWAVPGVLRRSADGALAGGRGKRGSLGADGDDDGYRYRVGIGSRFQALAAVEA</sequence>